<feature type="binding site" evidence="1">
    <location>
        <position position="215"/>
    </location>
    <ligand>
        <name>Mg(2+)</name>
        <dbReference type="ChEBI" id="CHEBI:18420"/>
        <label>1</label>
    </ligand>
</feature>
<feature type="binding site" evidence="1">
    <location>
        <position position="41"/>
    </location>
    <ligand>
        <name>Mg(2+)</name>
        <dbReference type="ChEBI" id="CHEBI:18420"/>
        <label>1</label>
    </ligand>
</feature>
<dbReference type="SUPFAM" id="SSF101478">
    <property type="entry name" value="ADP-ribosylglycohydrolase"/>
    <property type="match status" value="1"/>
</dbReference>
<accession>A0A5C1A8D5</accession>
<dbReference type="RefSeq" id="WP_149109342.1">
    <property type="nucleotide sequence ID" value="NZ_CP042425.1"/>
</dbReference>
<keyword evidence="1" id="KW-0479">Metal-binding</keyword>
<gene>
    <name evidence="2" type="ORF">PX52LOC_01341</name>
</gene>
<sequence>MIGAIVGDIIGSVYENKISWMSSKRADFEPLFSPKARFTDDTVLTVAVADALLHGLDFTDAIRDYYARYPSAGFGGQFKRWANSDNPEPYGSWGNGSAMRVSPVAWAFETLDEVLHRAKDSARVTHDHPEGVKGAQAAAAAIFLARTGASKEEIRHEVERRFAYDLSFNLDDIRPSFVFDVSCQGTVPPAVVAFLESSDYESAVRLAISLGGDADTLACIAGGIAAAFYGGVPDAIRRQAVERLDESLLQVLTEFESRYPAAAGGG</sequence>
<dbReference type="Pfam" id="PF03747">
    <property type="entry name" value="ADP_ribosyl_GH"/>
    <property type="match status" value="1"/>
</dbReference>
<dbReference type="InterPro" id="IPR005502">
    <property type="entry name" value="Ribosyl_crysJ1"/>
</dbReference>
<feature type="binding site" evidence="1">
    <location>
        <position position="213"/>
    </location>
    <ligand>
        <name>Mg(2+)</name>
        <dbReference type="ChEBI" id="CHEBI:18420"/>
        <label>1</label>
    </ligand>
</feature>
<dbReference type="InterPro" id="IPR050792">
    <property type="entry name" value="ADP-ribosylglycohydrolase"/>
</dbReference>
<proteinExistence type="predicted"/>
<dbReference type="EMBL" id="CP042425">
    <property type="protein sequence ID" value="QEL14453.1"/>
    <property type="molecule type" value="Genomic_DNA"/>
</dbReference>
<comment type="cofactor">
    <cofactor evidence="1">
        <name>Mg(2+)</name>
        <dbReference type="ChEBI" id="CHEBI:18420"/>
    </cofactor>
    <text evidence="1">Binds 2 magnesium ions per subunit.</text>
</comment>
<feature type="binding site" evidence="1">
    <location>
        <position position="216"/>
    </location>
    <ligand>
        <name>Mg(2+)</name>
        <dbReference type="ChEBI" id="CHEBI:18420"/>
        <label>1</label>
    </ligand>
</feature>
<dbReference type="Proteomes" id="UP000324974">
    <property type="component" value="Chromosome"/>
</dbReference>
<protein>
    <submittedName>
        <fullName evidence="2">ADP-ribosylglycohydrolase family protein</fullName>
    </submittedName>
</protein>
<dbReference type="Gene3D" id="1.10.4080.10">
    <property type="entry name" value="ADP-ribosylation/Crystallin J1"/>
    <property type="match status" value="1"/>
</dbReference>
<dbReference type="PANTHER" id="PTHR16222">
    <property type="entry name" value="ADP-RIBOSYLGLYCOHYDROLASE"/>
    <property type="match status" value="1"/>
</dbReference>
<organism evidence="2 3">
    <name type="scientific">Limnoglobus roseus</name>
    <dbReference type="NCBI Taxonomy" id="2598579"/>
    <lineage>
        <taxon>Bacteria</taxon>
        <taxon>Pseudomonadati</taxon>
        <taxon>Planctomycetota</taxon>
        <taxon>Planctomycetia</taxon>
        <taxon>Gemmatales</taxon>
        <taxon>Gemmataceae</taxon>
        <taxon>Limnoglobus</taxon>
    </lineage>
</organism>
<evidence type="ECO:0000256" key="1">
    <source>
        <dbReference type="PIRSR" id="PIRSR605502-1"/>
    </source>
</evidence>
<feature type="binding site" evidence="1">
    <location>
        <position position="40"/>
    </location>
    <ligand>
        <name>Mg(2+)</name>
        <dbReference type="ChEBI" id="CHEBI:18420"/>
        <label>1</label>
    </ligand>
</feature>
<feature type="binding site" evidence="1">
    <location>
        <position position="39"/>
    </location>
    <ligand>
        <name>Mg(2+)</name>
        <dbReference type="ChEBI" id="CHEBI:18420"/>
        <label>1</label>
    </ligand>
</feature>
<keyword evidence="1" id="KW-0460">Magnesium</keyword>
<dbReference type="GO" id="GO:0046872">
    <property type="term" value="F:metal ion binding"/>
    <property type="evidence" value="ECO:0007669"/>
    <property type="project" value="UniProtKB-KW"/>
</dbReference>
<evidence type="ECO:0000313" key="2">
    <source>
        <dbReference type="EMBL" id="QEL14453.1"/>
    </source>
</evidence>
<name>A0A5C1A8D5_9BACT</name>
<dbReference type="AlphaFoldDB" id="A0A5C1A8D5"/>
<dbReference type="PANTHER" id="PTHR16222:SF12">
    <property type="entry name" value="ADP-RIBOSYLGLYCOHYDROLASE-RELATED"/>
    <property type="match status" value="1"/>
</dbReference>
<reference evidence="3" key="1">
    <citation type="submission" date="2019-08" db="EMBL/GenBank/DDBJ databases">
        <title>Limnoglobus roseus gen. nov., sp. nov., a novel freshwater planctomycete with a giant genome from the family Gemmataceae.</title>
        <authorList>
            <person name="Kulichevskaya I.S."/>
            <person name="Naumoff D.G."/>
            <person name="Miroshnikov K."/>
            <person name="Ivanova A."/>
            <person name="Philippov D.A."/>
            <person name="Hakobyan A."/>
            <person name="Rijpstra I.C."/>
            <person name="Sinninghe Damste J.S."/>
            <person name="Liesack W."/>
            <person name="Dedysh S.N."/>
        </authorList>
    </citation>
    <scope>NUCLEOTIDE SEQUENCE [LARGE SCALE GENOMIC DNA]</scope>
    <source>
        <strain evidence="3">PX52</strain>
    </source>
</reference>
<dbReference type="GO" id="GO:0016787">
    <property type="term" value="F:hydrolase activity"/>
    <property type="evidence" value="ECO:0007669"/>
    <property type="project" value="UniProtKB-KW"/>
</dbReference>
<dbReference type="OrthoDB" id="9798107at2"/>
<dbReference type="InterPro" id="IPR036705">
    <property type="entry name" value="Ribosyl_crysJ1_sf"/>
</dbReference>
<keyword evidence="3" id="KW-1185">Reference proteome</keyword>
<keyword evidence="2" id="KW-0378">Hydrolase</keyword>
<evidence type="ECO:0000313" key="3">
    <source>
        <dbReference type="Proteomes" id="UP000324974"/>
    </source>
</evidence>
<dbReference type="KEGG" id="lrs:PX52LOC_01341"/>